<name>A0A8D6SUJ5_9EURY</name>
<feature type="transmembrane region" description="Helical" evidence="1">
    <location>
        <begin position="20"/>
        <end position="37"/>
    </location>
</feature>
<proteinExistence type="predicted"/>
<dbReference type="GeneID" id="65883565"/>
<organism evidence="2 3">
    <name type="scientific">Methanocaldococcus lauensis</name>
    <dbReference type="NCBI Taxonomy" id="2546128"/>
    <lineage>
        <taxon>Archaea</taxon>
        <taxon>Methanobacteriati</taxon>
        <taxon>Methanobacteriota</taxon>
        <taxon>Methanomada group</taxon>
        <taxon>Methanococci</taxon>
        <taxon>Methanococcales</taxon>
        <taxon>Methanocaldococcaceae</taxon>
        <taxon>Methanocaldococcus</taxon>
    </lineage>
</organism>
<evidence type="ECO:0008006" key="4">
    <source>
        <dbReference type="Google" id="ProtNLM"/>
    </source>
</evidence>
<keyword evidence="1" id="KW-0472">Membrane</keyword>
<gene>
    <name evidence="2" type="ORF">MLAUSG7_0757</name>
</gene>
<dbReference type="Proteomes" id="UP000679213">
    <property type="component" value="Chromosome I"/>
</dbReference>
<dbReference type="InterPro" id="IPR007166">
    <property type="entry name" value="Class3_signal_pept_motif"/>
</dbReference>
<keyword evidence="1" id="KW-0812">Transmembrane</keyword>
<accession>A0A8D6SUJ5</accession>
<dbReference type="Pfam" id="PF04021">
    <property type="entry name" value="Class_IIIsignal"/>
    <property type="match status" value="1"/>
</dbReference>
<keyword evidence="3" id="KW-1185">Reference proteome</keyword>
<dbReference type="AlphaFoldDB" id="A0A8D6SUJ5"/>
<evidence type="ECO:0000313" key="3">
    <source>
        <dbReference type="Proteomes" id="UP000679213"/>
    </source>
</evidence>
<reference evidence="2 3" key="1">
    <citation type="submission" date="2020-04" db="EMBL/GenBank/DDBJ databases">
        <authorList>
            <consortium name="Genoscope - CEA"/>
            <person name="William W."/>
        </authorList>
    </citation>
    <scope>NUCLEOTIDE SEQUENCE [LARGE SCALE GENOMIC DNA]</scope>
    <source>
        <strain evidence="2 3">SG7</strain>
    </source>
</reference>
<dbReference type="KEGG" id="mesg:MLAUSG7_0757"/>
<keyword evidence="1" id="KW-1133">Transmembrane helix</keyword>
<dbReference type="EMBL" id="LR792632">
    <property type="protein sequence ID" value="CAB3288499.1"/>
    <property type="molecule type" value="Genomic_DNA"/>
</dbReference>
<evidence type="ECO:0000256" key="1">
    <source>
        <dbReference type="SAM" id="Phobius"/>
    </source>
</evidence>
<dbReference type="RefSeq" id="WP_214400605.1">
    <property type="nucleotide sequence ID" value="NZ_LR792632.1"/>
</dbReference>
<protein>
    <recommendedName>
        <fullName evidence="4">Class III signal peptide-containing protein</fullName>
    </recommendedName>
</protein>
<evidence type="ECO:0000313" key="2">
    <source>
        <dbReference type="EMBL" id="CAB3288499.1"/>
    </source>
</evidence>
<sequence length="72" mass="7405">MKILKKLLSKKGQVSMEIGILIAAAVAVAAIAAYFYATNVKGAASRAGAAANSTIENMSNAANKYANLMSNI</sequence>